<organism evidence="2 3">
    <name type="scientific">Algoriphagus halophilus</name>
    <dbReference type="NCBI Taxonomy" id="226505"/>
    <lineage>
        <taxon>Bacteria</taxon>
        <taxon>Pseudomonadati</taxon>
        <taxon>Bacteroidota</taxon>
        <taxon>Cytophagia</taxon>
        <taxon>Cytophagales</taxon>
        <taxon>Cyclobacteriaceae</taxon>
        <taxon>Algoriphagus</taxon>
    </lineage>
</organism>
<keyword evidence="1" id="KW-0732">Signal</keyword>
<dbReference type="OrthoDB" id="826963at2"/>
<evidence type="ECO:0000256" key="1">
    <source>
        <dbReference type="SAM" id="SignalP"/>
    </source>
</evidence>
<accession>A0A1N6E585</accession>
<evidence type="ECO:0000313" key="2">
    <source>
        <dbReference type="EMBL" id="SIN78087.1"/>
    </source>
</evidence>
<keyword evidence="3" id="KW-1185">Reference proteome</keyword>
<protein>
    <recommendedName>
        <fullName evidence="4">Peptidase propeptide and YPEB domain-containing protein</fullName>
    </recommendedName>
</protein>
<dbReference type="Proteomes" id="UP000185221">
    <property type="component" value="Unassembled WGS sequence"/>
</dbReference>
<dbReference type="RefSeq" id="WP_074224422.1">
    <property type="nucleotide sequence ID" value="NZ_FSRC01000001.1"/>
</dbReference>
<dbReference type="STRING" id="226505.SAMN05444394_1722"/>
<dbReference type="PROSITE" id="PS51257">
    <property type="entry name" value="PROKAR_LIPOPROTEIN"/>
    <property type="match status" value="1"/>
</dbReference>
<proteinExistence type="predicted"/>
<name>A0A1N6E585_9BACT</name>
<dbReference type="AlphaFoldDB" id="A0A1N6E585"/>
<evidence type="ECO:0008006" key="4">
    <source>
        <dbReference type="Google" id="ProtNLM"/>
    </source>
</evidence>
<dbReference type="EMBL" id="FSRC01000001">
    <property type="protein sequence ID" value="SIN78087.1"/>
    <property type="molecule type" value="Genomic_DNA"/>
</dbReference>
<gene>
    <name evidence="2" type="ORF">SAMN05444394_1722</name>
</gene>
<evidence type="ECO:0000313" key="3">
    <source>
        <dbReference type="Proteomes" id="UP000185221"/>
    </source>
</evidence>
<sequence length="99" mass="11535">MKKSFLYYLLFSLVFTLAACQDKDDQEADFSKFREIAYNYLDDSTQETIVGNWKKAFVRKNGNGNYEVLFNTTYDALLGPIVVEIDGKTRDVIRIYPRD</sequence>
<reference evidence="3" key="1">
    <citation type="submission" date="2016-11" db="EMBL/GenBank/DDBJ databases">
        <authorList>
            <person name="Varghese N."/>
            <person name="Submissions S."/>
        </authorList>
    </citation>
    <scope>NUCLEOTIDE SEQUENCE [LARGE SCALE GENOMIC DNA]</scope>
    <source>
        <strain evidence="3">DSM 15292</strain>
    </source>
</reference>
<feature type="chain" id="PRO_5012862207" description="Peptidase propeptide and YPEB domain-containing protein" evidence="1">
    <location>
        <begin position="19"/>
        <end position="99"/>
    </location>
</feature>
<feature type="signal peptide" evidence="1">
    <location>
        <begin position="1"/>
        <end position="18"/>
    </location>
</feature>